<dbReference type="PANTHER" id="PTHR30163">
    <property type="entry name" value="MEMBRANE-BOUND LYTIC MUREIN TRANSGLYCOSYLASE B"/>
    <property type="match status" value="1"/>
</dbReference>
<feature type="compositionally biased region" description="Low complexity" evidence="1">
    <location>
        <begin position="309"/>
        <end position="318"/>
    </location>
</feature>
<dbReference type="Proteomes" id="UP000661025">
    <property type="component" value="Unassembled WGS sequence"/>
</dbReference>
<dbReference type="EMBL" id="JACYXT010000008">
    <property type="protein sequence ID" value="MBD9725611.1"/>
    <property type="molecule type" value="Genomic_DNA"/>
</dbReference>
<feature type="region of interest" description="Disordered" evidence="1">
    <location>
        <begin position="265"/>
        <end position="346"/>
    </location>
</feature>
<feature type="chain" id="PRO_5037071089" evidence="2">
    <location>
        <begin position="28"/>
        <end position="598"/>
    </location>
</feature>
<feature type="compositionally biased region" description="Polar residues" evidence="1">
    <location>
        <begin position="73"/>
        <end position="82"/>
    </location>
</feature>
<feature type="signal peptide" evidence="2">
    <location>
        <begin position="1"/>
        <end position="27"/>
    </location>
</feature>
<name>A0A927L3X8_9ACTN</name>
<dbReference type="InterPro" id="IPR043426">
    <property type="entry name" value="MltB-like"/>
</dbReference>
<feature type="compositionally biased region" description="Gly residues" evidence="1">
    <location>
        <begin position="286"/>
        <end position="297"/>
    </location>
</feature>
<evidence type="ECO:0000313" key="5">
    <source>
        <dbReference type="Proteomes" id="UP000661025"/>
    </source>
</evidence>
<reference evidence="4" key="1">
    <citation type="submission" date="2020-09" db="EMBL/GenBank/DDBJ databases">
        <title>Streptomyces canutascabiei sp. nov., which causes potato common scab and is distributed across the world.</title>
        <authorList>
            <person name="Nguyen H.P."/>
            <person name="Weisberg A.J."/>
            <person name="Chang J.H."/>
            <person name="Clarke C.R."/>
        </authorList>
    </citation>
    <scope>NUCLEOTIDE SEQUENCE</scope>
    <source>
        <strain evidence="4">ID-01-6.2a</strain>
    </source>
</reference>
<feature type="compositionally biased region" description="Pro residues" evidence="1">
    <location>
        <begin position="329"/>
        <end position="340"/>
    </location>
</feature>
<dbReference type="Gene3D" id="1.10.530.10">
    <property type="match status" value="1"/>
</dbReference>
<feature type="region of interest" description="Disordered" evidence="1">
    <location>
        <begin position="569"/>
        <end position="598"/>
    </location>
</feature>
<protein>
    <submittedName>
        <fullName evidence="4">Lytic transglycosylase domain-containing protein</fullName>
    </submittedName>
</protein>
<keyword evidence="2" id="KW-0732">Signal</keyword>
<dbReference type="GO" id="GO:0009253">
    <property type="term" value="P:peptidoglycan catabolic process"/>
    <property type="evidence" value="ECO:0007669"/>
    <property type="project" value="TreeGrafter"/>
</dbReference>
<evidence type="ECO:0000259" key="3">
    <source>
        <dbReference type="Pfam" id="PF13406"/>
    </source>
</evidence>
<dbReference type="Pfam" id="PF13406">
    <property type="entry name" value="SLT_2"/>
    <property type="match status" value="1"/>
</dbReference>
<organism evidence="4 5">
    <name type="scientific">Streptomyces caniscabiei</name>
    <dbReference type="NCBI Taxonomy" id="2746961"/>
    <lineage>
        <taxon>Bacteria</taxon>
        <taxon>Bacillati</taxon>
        <taxon>Actinomycetota</taxon>
        <taxon>Actinomycetes</taxon>
        <taxon>Kitasatosporales</taxon>
        <taxon>Streptomycetaceae</taxon>
        <taxon>Streptomyces</taxon>
    </lineage>
</organism>
<dbReference type="InterPro" id="IPR023346">
    <property type="entry name" value="Lysozyme-like_dom_sf"/>
</dbReference>
<dbReference type="CDD" id="cd13399">
    <property type="entry name" value="Slt35-like"/>
    <property type="match status" value="1"/>
</dbReference>
<accession>A0A927L3X8</accession>
<dbReference type="GO" id="GO:0008933">
    <property type="term" value="F:peptidoglycan lytic transglycosylase activity"/>
    <property type="evidence" value="ECO:0007669"/>
    <property type="project" value="TreeGrafter"/>
</dbReference>
<comment type="caution">
    <text evidence="4">The sequence shown here is derived from an EMBL/GenBank/DDBJ whole genome shotgun (WGS) entry which is preliminary data.</text>
</comment>
<dbReference type="InterPro" id="IPR031304">
    <property type="entry name" value="SLT_2"/>
</dbReference>
<proteinExistence type="predicted"/>
<dbReference type="PANTHER" id="PTHR30163:SF8">
    <property type="entry name" value="LYTIC MUREIN TRANSGLYCOSYLASE"/>
    <property type="match status" value="1"/>
</dbReference>
<feature type="region of interest" description="Disordered" evidence="1">
    <location>
        <begin position="135"/>
        <end position="158"/>
    </location>
</feature>
<dbReference type="SUPFAM" id="SSF53955">
    <property type="entry name" value="Lysozyme-like"/>
    <property type="match status" value="1"/>
</dbReference>
<gene>
    <name evidence="4" type="ORF">IHE70_20765</name>
</gene>
<dbReference type="RefSeq" id="WP_192362321.1">
    <property type="nucleotide sequence ID" value="NZ_CP119182.1"/>
</dbReference>
<evidence type="ECO:0000256" key="2">
    <source>
        <dbReference type="SAM" id="SignalP"/>
    </source>
</evidence>
<feature type="domain" description="Transglycosylase SLT" evidence="3">
    <location>
        <begin position="181"/>
        <end position="228"/>
    </location>
</feature>
<feature type="compositionally biased region" description="Low complexity" evidence="1">
    <location>
        <begin position="275"/>
        <end position="285"/>
    </location>
</feature>
<feature type="compositionally biased region" description="Polar residues" evidence="1">
    <location>
        <begin position="41"/>
        <end position="65"/>
    </location>
</feature>
<feature type="region of interest" description="Disordered" evidence="1">
    <location>
        <begin position="28"/>
        <end position="93"/>
    </location>
</feature>
<sequence>MAAQFGLRLRKGAATTVLAAATVAAMAASQAPGVTTDGAGRQTTGSPSPEMSTQADDTATGNSRYYTDLPTLDSPNPTTGPGDTSGAAGGNESGIPATVLDAYKKAETSLRASKPGCNLPWQLLAAIGKVESGQASGGRVDAEGTTTGKKILGPPLNGNGFANISDTDDGAYDDDRTHDRAVGPMQFIPSTWEWAGRDGNDDGAKDPNNIYDAALAAGHYLCRFDWDLSNDANLRSAILSYNNSTEYYNTVMTWLEHYRKGTHEIPDGTGSLPQNPSGGNSDNTGSGNGGGRNGGGSTTSPSPKPSNPSNPSKPQKPGTNEPGGGGSTPKPPTTTPPSTPPTATDTVHHLENAGASTLTAMAGDTFTGKLAARTETKAGKAVAKVRVRFTVVGDTDTTFLGGEKVATVITDSTGKATAPALVAGEKTGTVTVRSTVVGRTVTALDHKVTVTARRADALARTGTDALTCVANGEFAELIEVKATYKGAVADKVAVKATLIKSLLDPTANDKGPYFGKDAAGKPIRTLTALETDANGALKLPKLYADDATGTFLLRIETEGGATLTLELKVEAPAETTEPSAPTGTTEATEPATPSPSES</sequence>
<dbReference type="GeneID" id="79934551"/>
<dbReference type="AlphaFoldDB" id="A0A927L3X8"/>
<feature type="compositionally biased region" description="Low complexity" evidence="1">
    <location>
        <begin position="570"/>
        <end position="598"/>
    </location>
</feature>
<evidence type="ECO:0000256" key="1">
    <source>
        <dbReference type="SAM" id="MobiDB-lite"/>
    </source>
</evidence>
<evidence type="ECO:0000313" key="4">
    <source>
        <dbReference type="EMBL" id="MBD9725611.1"/>
    </source>
</evidence>